<reference evidence="1" key="1">
    <citation type="journal article" date="2015" name="Nature">
        <title>Complex archaea that bridge the gap between prokaryotes and eukaryotes.</title>
        <authorList>
            <person name="Spang A."/>
            <person name="Saw J.H."/>
            <person name="Jorgensen S.L."/>
            <person name="Zaremba-Niedzwiedzka K."/>
            <person name="Martijn J."/>
            <person name="Lind A.E."/>
            <person name="van Eijk R."/>
            <person name="Schleper C."/>
            <person name="Guy L."/>
            <person name="Ettema T.J."/>
        </authorList>
    </citation>
    <scope>NUCLEOTIDE SEQUENCE</scope>
</reference>
<gene>
    <name evidence="1" type="ORF">LCGC14_3049900</name>
</gene>
<proteinExistence type="predicted"/>
<dbReference type="AlphaFoldDB" id="A0A0F8XAB2"/>
<organism evidence="1">
    <name type="scientific">marine sediment metagenome</name>
    <dbReference type="NCBI Taxonomy" id="412755"/>
    <lineage>
        <taxon>unclassified sequences</taxon>
        <taxon>metagenomes</taxon>
        <taxon>ecological metagenomes</taxon>
    </lineage>
</organism>
<evidence type="ECO:0000313" key="1">
    <source>
        <dbReference type="EMBL" id="KKK57895.1"/>
    </source>
</evidence>
<dbReference type="EMBL" id="LAZR01064250">
    <property type="protein sequence ID" value="KKK57895.1"/>
    <property type="molecule type" value="Genomic_DNA"/>
</dbReference>
<feature type="non-terminal residue" evidence="1">
    <location>
        <position position="65"/>
    </location>
</feature>
<name>A0A0F8XAB2_9ZZZZ</name>
<sequence>MGGAGFAKRGVLASLFAVFRHKRRVTRRFHPSGKKEEKFALSSMRHLTHLPARIHDEPRKGKQDC</sequence>
<comment type="caution">
    <text evidence="1">The sequence shown here is derived from an EMBL/GenBank/DDBJ whole genome shotgun (WGS) entry which is preliminary data.</text>
</comment>
<accession>A0A0F8XAB2</accession>
<protein>
    <submittedName>
        <fullName evidence="1">Uncharacterized protein</fullName>
    </submittedName>
</protein>